<feature type="compositionally biased region" description="Polar residues" evidence="1">
    <location>
        <begin position="113"/>
        <end position="122"/>
    </location>
</feature>
<feature type="signal peptide" evidence="2">
    <location>
        <begin position="1"/>
        <end position="23"/>
    </location>
</feature>
<feature type="chain" id="PRO_5007284222" evidence="2">
    <location>
        <begin position="24"/>
        <end position="122"/>
    </location>
</feature>
<reference evidence="3" key="1">
    <citation type="submission" date="2016-02" db="EMBL/GenBank/DDBJ databases">
        <title>RNAseq analyses of the midgut from blood- or serum-fed Ixodes ricinus ticks.</title>
        <authorList>
            <person name="Perner J."/>
            <person name="Provaznik J."/>
            <person name="Schrenkova J."/>
            <person name="Urbanova V."/>
            <person name="Ribeiro J.M."/>
            <person name="Kopacek P."/>
        </authorList>
    </citation>
    <scope>NUCLEOTIDE SEQUENCE</scope>
    <source>
        <tissue evidence="3">Gut</tissue>
    </source>
</reference>
<evidence type="ECO:0000313" key="3">
    <source>
        <dbReference type="EMBL" id="JAP74379.1"/>
    </source>
</evidence>
<organism evidence="3">
    <name type="scientific">Ixodes ricinus</name>
    <name type="common">Common tick</name>
    <name type="synonym">Acarus ricinus</name>
    <dbReference type="NCBI Taxonomy" id="34613"/>
    <lineage>
        <taxon>Eukaryota</taxon>
        <taxon>Metazoa</taxon>
        <taxon>Ecdysozoa</taxon>
        <taxon>Arthropoda</taxon>
        <taxon>Chelicerata</taxon>
        <taxon>Arachnida</taxon>
        <taxon>Acari</taxon>
        <taxon>Parasitiformes</taxon>
        <taxon>Ixodida</taxon>
        <taxon>Ixodoidea</taxon>
        <taxon>Ixodidae</taxon>
        <taxon>Ixodinae</taxon>
        <taxon>Ixodes</taxon>
    </lineage>
</organism>
<evidence type="ECO:0000256" key="1">
    <source>
        <dbReference type="SAM" id="MobiDB-lite"/>
    </source>
</evidence>
<evidence type="ECO:0000256" key="2">
    <source>
        <dbReference type="SAM" id="SignalP"/>
    </source>
</evidence>
<sequence>MRAALSVLLLVAVCLVLVDSAYGRRRHPAEEKNNENCERVSPQRQNLLRCKYFCKGWPFRRVNEADGTVCMTTKRKEGRCVNGGCVTNKRKWRTKQPGTRSTWTTPGARWETSEPSVPSTGV</sequence>
<accession>A0A131Y559</accession>
<feature type="region of interest" description="Disordered" evidence="1">
    <location>
        <begin position="93"/>
        <end position="122"/>
    </location>
</feature>
<dbReference type="EMBL" id="GEFM01001417">
    <property type="protein sequence ID" value="JAP74379.1"/>
    <property type="molecule type" value="mRNA"/>
</dbReference>
<keyword evidence="2" id="KW-0732">Signal</keyword>
<dbReference type="AlphaFoldDB" id="A0A131Y559"/>
<feature type="compositionally biased region" description="Polar residues" evidence="1">
    <location>
        <begin position="96"/>
        <end position="105"/>
    </location>
</feature>
<protein>
    <submittedName>
        <fullName evidence="3">Putative secreted papa repeat protein</fullName>
    </submittedName>
</protein>
<proteinExistence type="evidence at transcript level"/>
<name>A0A131Y559_IXORI</name>